<feature type="transmembrane region" description="Helical" evidence="6">
    <location>
        <begin position="112"/>
        <end position="131"/>
    </location>
</feature>
<keyword evidence="4 6" id="KW-1133">Transmembrane helix</keyword>
<dbReference type="GO" id="GO:0016020">
    <property type="term" value="C:membrane"/>
    <property type="evidence" value="ECO:0007669"/>
    <property type="project" value="UniProtKB-SubCell"/>
</dbReference>
<comment type="similarity">
    <text evidence="2">Belongs to the autoinducer-2 exporter (AI-2E) (TC 2.A.86) family.</text>
</comment>
<evidence type="ECO:0000313" key="7">
    <source>
        <dbReference type="EMBL" id="NMO18431.1"/>
    </source>
</evidence>
<dbReference type="Proteomes" id="UP000518300">
    <property type="component" value="Unassembled WGS sequence"/>
</dbReference>
<keyword evidence="3 6" id="KW-0812">Transmembrane</keyword>
<protein>
    <submittedName>
        <fullName evidence="7">AI-2E family transporter</fullName>
    </submittedName>
</protein>
<dbReference type="AlphaFoldDB" id="A0A848LL44"/>
<comment type="subcellular location">
    <subcellularLocation>
        <location evidence="1">Membrane</location>
        <topology evidence="1">Multi-pass membrane protein</topology>
    </subcellularLocation>
</comment>
<sequence>MWCTPSKKARYIRAKGCCASRPGVDRASTEDFLSNSSHRSAETLHVREGGPGVGEGALGRQVSWPRGRGGTVTEARDGVGQRSQVTLKTAFTVCFAVLGVVALVALVMRTQVALTLTGIAALLALAMEHGVSRLERLGLPRMLSIALVMTGLLAVLVTLAFLVVPAAVAQVDALVLQWPQLWDELRASRPIRLLSERLHNLGWTRRLEEATPRLAGGTTLPELVVLAIGGAVGLA</sequence>
<feature type="non-terminal residue" evidence="7">
    <location>
        <position position="235"/>
    </location>
</feature>
<evidence type="ECO:0000313" key="8">
    <source>
        <dbReference type="Proteomes" id="UP000518300"/>
    </source>
</evidence>
<organism evidence="7 8">
    <name type="scientific">Pyxidicoccus fallax</name>
    <dbReference type="NCBI Taxonomy" id="394095"/>
    <lineage>
        <taxon>Bacteria</taxon>
        <taxon>Pseudomonadati</taxon>
        <taxon>Myxococcota</taxon>
        <taxon>Myxococcia</taxon>
        <taxon>Myxococcales</taxon>
        <taxon>Cystobacterineae</taxon>
        <taxon>Myxococcaceae</taxon>
        <taxon>Pyxidicoccus</taxon>
    </lineage>
</organism>
<evidence type="ECO:0000256" key="6">
    <source>
        <dbReference type="SAM" id="Phobius"/>
    </source>
</evidence>
<gene>
    <name evidence="7" type="ORF">HG543_26735</name>
</gene>
<dbReference type="EMBL" id="JABBJJ010000136">
    <property type="protein sequence ID" value="NMO18431.1"/>
    <property type="molecule type" value="Genomic_DNA"/>
</dbReference>
<evidence type="ECO:0000256" key="4">
    <source>
        <dbReference type="ARBA" id="ARBA00022989"/>
    </source>
</evidence>
<evidence type="ECO:0000256" key="5">
    <source>
        <dbReference type="ARBA" id="ARBA00023136"/>
    </source>
</evidence>
<evidence type="ECO:0000256" key="3">
    <source>
        <dbReference type="ARBA" id="ARBA00022692"/>
    </source>
</evidence>
<name>A0A848LL44_9BACT</name>
<dbReference type="InterPro" id="IPR002549">
    <property type="entry name" value="AI-2E-like"/>
</dbReference>
<feature type="transmembrane region" description="Helical" evidence="6">
    <location>
        <begin position="143"/>
        <end position="168"/>
    </location>
</feature>
<dbReference type="Pfam" id="PF01594">
    <property type="entry name" value="AI-2E_transport"/>
    <property type="match status" value="1"/>
</dbReference>
<evidence type="ECO:0000256" key="1">
    <source>
        <dbReference type="ARBA" id="ARBA00004141"/>
    </source>
</evidence>
<feature type="transmembrane region" description="Helical" evidence="6">
    <location>
        <begin position="85"/>
        <end position="106"/>
    </location>
</feature>
<keyword evidence="5 6" id="KW-0472">Membrane</keyword>
<proteinExistence type="inferred from homology"/>
<comment type="caution">
    <text evidence="7">The sequence shown here is derived from an EMBL/GenBank/DDBJ whole genome shotgun (WGS) entry which is preliminary data.</text>
</comment>
<keyword evidence="8" id="KW-1185">Reference proteome</keyword>
<reference evidence="7 8" key="1">
    <citation type="submission" date="2020-04" db="EMBL/GenBank/DDBJ databases">
        <title>Draft genome of Pyxidicoccus fallax type strain.</title>
        <authorList>
            <person name="Whitworth D.E."/>
        </authorList>
    </citation>
    <scope>NUCLEOTIDE SEQUENCE [LARGE SCALE GENOMIC DNA]</scope>
    <source>
        <strain evidence="7 8">DSM 14698</strain>
    </source>
</reference>
<evidence type="ECO:0000256" key="2">
    <source>
        <dbReference type="ARBA" id="ARBA00009773"/>
    </source>
</evidence>
<accession>A0A848LL44</accession>